<organism evidence="2">
    <name type="scientific">marine sediment metagenome</name>
    <dbReference type="NCBI Taxonomy" id="412755"/>
    <lineage>
        <taxon>unclassified sequences</taxon>
        <taxon>metagenomes</taxon>
        <taxon>ecological metagenomes</taxon>
    </lineage>
</organism>
<proteinExistence type="predicted"/>
<name>A0A0F9L1N7_9ZZZZ</name>
<dbReference type="AlphaFoldDB" id="A0A0F9L1N7"/>
<keyword evidence="1" id="KW-0812">Transmembrane</keyword>
<feature type="transmembrane region" description="Helical" evidence="1">
    <location>
        <begin position="70"/>
        <end position="91"/>
    </location>
</feature>
<feature type="transmembrane region" description="Helical" evidence="1">
    <location>
        <begin position="6"/>
        <end position="23"/>
    </location>
</feature>
<evidence type="ECO:0000256" key="1">
    <source>
        <dbReference type="SAM" id="Phobius"/>
    </source>
</evidence>
<feature type="transmembrane region" description="Helical" evidence="1">
    <location>
        <begin position="43"/>
        <end position="64"/>
    </location>
</feature>
<accession>A0A0F9L1N7</accession>
<feature type="transmembrane region" description="Helical" evidence="1">
    <location>
        <begin position="98"/>
        <end position="116"/>
    </location>
</feature>
<keyword evidence="1" id="KW-1133">Transmembrane helix</keyword>
<sequence>MHNIMAIVIICICCFCICLGKLIERIMNNKKTFTATRRRHLIACVLALVTAVIMIPGMTTYLPFQMNEQILLPILLFPVIWTALFIYAYLAQKVWQPFVVMIALCVLHGLLSFWALTQGQG</sequence>
<gene>
    <name evidence="2" type="ORF">LCGC14_1334210</name>
</gene>
<evidence type="ECO:0000313" key="2">
    <source>
        <dbReference type="EMBL" id="KKM80996.1"/>
    </source>
</evidence>
<dbReference type="EMBL" id="LAZR01008096">
    <property type="protein sequence ID" value="KKM80996.1"/>
    <property type="molecule type" value="Genomic_DNA"/>
</dbReference>
<comment type="caution">
    <text evidence="2">The sequence shown here is derived from an EMBL/GenBank/DDBJ whole genome shotgun (WGS) entry which is preliminary data.</text>
</comment>
<reference evidence="2" key="1">
    <citation type="journal article" date="2015" name="Nature">
        <title>Complex archaea that bridge the gap between prokaryotes and eukaryotes.</title>
        <authorList>
            <person name="Spang A."/>
            <person name="Saw J.H."/>
            <person name="Jorgensen S.L."/>
            <person name="Zaremba-Niedzwiedzka K."/>
            <person name="Martijn J."/>
            <person name="Lind A.E."/>
            <person name="van Eijk R."/>
            <person name="Schleper C."/>
            <person name="Guy L."/>
            <person name="Ettema T.J."/>
        </authorList>
    </citation>
    <scope>NUCLEOTIDE SEQUENCE</scope>
</reference>
<protein>
    <submittedName>
        <fullName evidence="2">Uncharacterized protein</fullName>
    </submittedName>
</protein>
<keyword evidence="1" id="KW-0472">Membrane</keyword>